<gene>
    <name evidence="2" type="ORF">F8M41_007221</name>
</gene>
<reference evidence="2 3" key="1">
    <citation type="journal article" date="2019" name="Environ. Microbiol.">
        <title>At the nexus of three kingdoms: the genome of the mycorrhizal fungus Gigaspora margarita provides insights into plant, endobacterial and fungal interactions.</title>
        <authorList>
            <person name="Venice F."/>
            <person name="Ghignone S."/>
            <person name="Salvioli di Fossalunga A."/>
            <person name="Amselem J."/>
            <person name="Novero M."/>
            <person name="Xianan X."/>
            <person name="Sedzielewska Toro K."/>
            <person name="Morin E."/>
            <person name="Lipzen A."/>
            <person name="Grigoriev I.V."/>
            <person name="Henrissat B."/>
            <person name="Martin F.M."/>
            <person name="Bonfante P."/>
        </authorList>
    </citation>
    <scope>NUCLEOTIDE SEQUENCE [LARGE SCALE GENOMIC DNA]</scope>
    <source>
        <strain evidence="2 3">BEG34</strain>
    </source>
</reference>
<organism evidence="2 3">
    <name type="scientific">Gigaspora margarita</name>
    <dbReference type="NCBI Taxonomy" id="4874"/>
    <lineage>
        <taxon>Eukaryota</taxon>
        <taxon>Fungi</taxon>
        <taxon>Fungi incertae sedis</taxon>
        <taxon>Mucoromycota</taxon>
        <taxon>Glomeromycotina</taxon>
        <taxon>Glomeromycetes</taxon>
        <taxon>Diversisporales</taxon>
        <taxon>Gigasporaceae</taxon>
        <taxon>Gigaspora</taxon>
    </lineage>
</organism>
<name>A0A8H4A3I8_GIGMA</name>
<accession>A0A8H4A3I8</accession>
<dbReference type="AlphaFoldDB" id="A0A8H4A3I8"/>
<dbReference type="Proteomes" id="UP000439903">
    <property type="component" value="Unassembled WGS sequence"/>
</dbReference>
<feature type="compositionally biased region" description="Low complexity" evidence="1">
    <location>
        <begin position="56"/>
        <end position="67"/>
    </location>
</feature>
<sequence>MANIVSSPWCGDLSDYDSYYDSNYDYGYDYGGSYHPASHPTPTRKISKKPSGSNHSPSSYIEEISSSTNTLTTKPIKIEATENNINWS</sequence>
<keyword evidence="3" id="KW-1185">Reference proteome</keyword>
<comment type="caution">
    <text evidence="2">The sequence shown here is derived from an EMBL/GenBank/DDBJ whole genome shotgun (WGS) entry which is preliminary data.</text>
</comment>
<evidence type="ECO:0000313" key="2">
    <source>
        <dbReference type="EMBL" id="KAF0419058.1"/>
    </source>
</evidence>
<feature type="region of interest" description="Disordered" evidence="1">
    <location>
        <begin position="37"/>
        <end position="75"/>
    </location>
</feature>
<evidence type="ECO:0000313" key="3">
    <source>
        <dbReference type="Proteomes" id="UP000439903"/>
    </source>
</evidence>
<proteinExistence type="predicted"/>
<dbReference type="EMBL" id="WTPW01001719">
    <property type="protein sequence ID" value="KAF0419058.1"/>
    <property type="molecule type" value="Genomic_DNA"/>
</dbReference>
<protein>
    <submittedName>
        <fullName evidence="2">Uncharacterized protein</fullName>
    </submittedName>
</protein>
<evidence type="ECO:0000256" key="1">
    <source>
        <dbReference type="SAM" id="MobiDB-lite"/>
    </source>
</evidence>